<dbReference type="AlphaFoldDB" id="A0AAE7P0B5"/>
<proteinExistence type="predicted"/>
<protein>
    <submittedName>
        <fullName evidence="1">Uncharacterized protein</fullName>
    </submittedName>
</protein>
<gene>
    <name evidence="1" type="ORF">WN72_46405</name>
</gene>
<evidence type="ECO:0000313" key="2">
    <source>
        <dbReference type="Proteomes" id="UP000594015"/>
    </source>
</evidence>
<name>A0AAE7P0B5_9BRAD</name>
<dbReference type="EMBL" id="CP030050">
    <property type="protein sequence ID" value="QOZ72885.1"/>
    <property type="molecule type" value="Genomic_DNA"/>
</dbReference>
<evidence type="ECO:0000313" key="1">
    <source>
        <dbReference type="EMBL" id="QOZ72885.1"/>
    </source>
</evidence>
<dbReference type="Proteomes" id="UP000594015">
    <property type="component" value="Chromosome"/>
</dbReference>
<sequence>MHTKIGDCSEIELKEMEAHSRGDCHSGAMRSIEPGMTERCGRSAQLAQIRSCNSTRSFALSCQPSRQMWLLRSLARCSSISAISRRFSAASGLA</sequence>
<dbReference type="KEGG" id="barh:WN72_46405"/>
<organism evidence="1 2">
    <name type="scientific">Bradyrhizobium arachidis</name>
    <dbReference type="NCBI Taxonomy" id="858423"/>
    <lineage>
        <taxon>Bacteria</taxon>
        <taxon>Pseudomonadati</taxon>
        <taxon>Pseudomonadota</taxon>
        <taxon>Alphaproteobacteria</taxon>
        <taxon>Hyphomicrobiales</taxon>
        <taxon>Nitrobacteraceae</taxon>
        <taxon>Bradyrhizobium</taxon>
    </lineage>
</organism>
<reference evidence="1 2" key="1">
    <citation type="submission" date="2018-06" db="EMBL/GenBank/DDBJ databases">
        <title>Comparative genomics of Bradyrhizobium nodulating Arachidis hypogaea.</title>
        <authorList>
            <person name="Li Y."/>
        </authorList>
    </citation>
    <scope>NUCLEOTIDE SEQUENCE [LARGE SCALE GENOMIC DNA]</scope>
    <source>
        <strain evidence="1 2">CCBAU 051107</strain>
    </source>
</reference>
<accession>A0AAE7P0B5</accession>